<accession>A0A0L8GZ37</accession>
<evidence type="ECO:0000256" key="1">
    <source>
        <dbReference type="SAM" id="Phobius"/>
    </source>
</evidence>
<dbReference type="EMBL" id="KQ419973">
    <property type="protein sequence ID" value="KOF81840.1"/>
    <property type="molecule type" value="Genomic_DNA"/>
</dbReference>
<gene>
    <name evidence="2" type="ORF">OCBIM_22026045mg</name>
</gene>
<name>A0A0L8GZ37_OCTBM</name>
<feature type="transmembrane region" description="Helical" evidence="1">
    <location>
        <begin position="35"/>
        <end position="58"/>
    </location>
</feature>
<proteinExistence type="predicted"/>
<organism evidence="2">
    <name type="scientific">Octopus bimaculoides</name>
    <name type="common">California two-spotted octopus</name>
    <dbReference type="NCBI Taxonomy" id="37653"/>
    <lineage>
        <taxon>Eukaryota</taxon>
        <taxon>Metazoa</taxon>
        <taxon>Spiralia</taxon>
        <taxon>Lophotrochozoa</taxon>
        <taxon>Mollusca</taxon>
        <taxon>Cephalopoda</taxon>
        <taxon>Coleoidea</taxon>
        <taxon>Octopodiformes</taxon>
        <taxon>Octopoda</taxon>
        <taxon>Incirrata</taxon>
        <taxon>Octopodidae</taxon>
        <taxon>Octopus</taxon>
    </lineage>
</organism>
<keyword evidence="1" id="KW-0812">Transmembrane</keyword>
<dbReference type="AlphaFoldDB" id="A0A0L8GZ37"/>
<evidence type="ECO:0000313" key="2">
    <source>
        <dbReference type="EMBL" id="KOF81840.1"/>
    </source>
</evidence>
<reference evidence="2" key="1">
    <citation type="submission" date="2015-07" db="EMBL/GenBank/DDBJ databases">
        <title>MeaNS - Measles Nucleotide Surveillance Program.</title>
        <authorList>
            <person name="Tran T."/>
            <person name="Druce J."/>
        </authorList>
    </citation>
    <scope>NUCLEOTIDE SEQUENCE</scope>
    <source>
        <strain evidence="2">UCB-OBI-ISO-001</strain>
        <tissue evidence="2">Gonad</tissue>
    </source>
</reference>
<sequence>MSLKLTPDLLLLILNQVKWQMSFWNHEYGDLKTDVWLILILFSFHAAMLTCLLWVCYYTSWHVCGPCRLIVVPEHTLPV</sequence>
<keyword evidence="1" id="KW-1133">Transmembrane helix</keyword>
<protein>
    <submittedName>
        <fullName evidence="2">Uncharacterized protein</fullName>
    </submittedName>
</protein>
<keyword evidence="1" id="KW-0472">Membrane</keyword>